<dbReference type="InterPro" id="IPR013783">
    <property type="entry name" value="Ig-like_fold"/>
</dbReference>
<evidence type="ECO:0000259" key="4">
    <source>
        <dbReference type="SMART" id="SM00646"/>
    </source>
</evidence>
<keyword evidence="3" id="KW-0378">Hydrolase</keyword>
<dbReference type="Proteomes" id="UP000249547">
    <property type="component" value="Unassembled WGS sequence"/>
</dbReference>
<dbReference type="Gene3D" id="3.40.630.40">
    <property type="entry name" value="Zn-dependent exopeptidases"/>
    <property type="match status" value="1"/>
</dbReference>
<gene>
    <name evidence="5" type="ORF">LX64_00061</name>
</gene>
<dbReference type="InterPro" id="IPR021731">
    <property type="entry name" value="AMIN_dom"/>
</dbReference>
<dbReference type="GO" id="GO:0008745">
    <property type="term" value="F:N-acetylmuramoyl-L-alanine amidase activity"/>
    <property type="evidence" value="ECO:0007669"/>
    <property type="project" value="UniProtKB-EC"/>
</dbReference>
<dbReference type="PANTHER" id="PTHR30404">
    <property type="entry name" value="N-ACETYLMURAMOYL-L-ALANINE AMIDASE"/>
    <property type="match status" value="1"/>
</dbReference>
<comment type="caution">
    <text evidence="5">The sequence shown here is derived from an EMBL/GenBank/DDBJ whole genome shotgun (WGS) entry which is preliminary data.</text>
</comment>
<feature type="domain" description="MurNAc-LAA" evidence="4">
    <location>
        <begin position="457"/>
        <end position="566"/>
    </location>
</feature>
<accession>A0A327R0S6</accession>
<comment type="catalytic activity">
    <reaction evidence="1">
        <text>Hydrolyzes the link between N-acetylmuramoyl residues and L-amino acid residues in certain cell-wall glycopeptides.</text>
        <dbReference type="EC" id="3.5.1.28"/>
    </reaction>
</comment>
<dbReference type="SMART" id="SM00646">
    <property type="entry name" value="Ami_3"/>
    <property type="match status" value="1"/>
</dbReference>
<proteinExistence type="predicted"/>
<evidence type="ECO:0000256" key="3">
    <source>
        <dbReference type="ARBA" id="ARBA00022801"/>
    </source>
</evidence>
<organism evidence="5 6">
    <name type="scientific">Chitinophaga skermanii</name>
    <dbReference type="NCBI Taxonomy" id="331697"/>
    <lineage>
        <taxon>Bacteria</taxon>
        <taxon>Pseudomonadati</taxon>
        <taxon>Bacteroidota</taxon>
        <taxon>Chitinophagia</taxon>
        <taxon>Chitinophagales</taxon>
        <taxon>Chitinophagaceae</taxon>
        <taxon>Chitinophaga</taxon>
    </lineage>
</organism>
<dbReference type="InterPro" id="IPR050695">
    <property type="entry name" value="N-acetylmuramoyl_amidase_3"/>
</dbReference>
<dbReference type="PANTHER" id="PTHR30404:SF0">
    <property type="entry name" value="N-ACETYLMURAMOYL-L-ALANINE AMIDASE AMIC"/>
    <property type="match status" value="1"/>
</dbReference>
<dbReference type="SUPFAM" id="SSF53187">
    <property type="entry name" value="Zn-dependent exopeptidases"/>
    <property type="match status" value="1"/>
</dbReference>
<dbReference type="InterPro" id="IPR002508">
    <property type="entry name" value="MurNAc-LAA_cat"/>
</dbReference>
<keyword evidence="6" id="KW-1185">Reference proteome</keyword>
<reference evidence="5 6" key="1">
    <citation type="submission" date="2018-06" db="EMBL/GenBank/DDBJ databases">
        <title>Genomic Encyclopedia of Archaeal and Bacterial Type Strains, Phase II (KMG-II): from individual species to whole genera.</title>
        <authorList>
            <person name="Goeker M."/>
        </authorList>
    </citation>
    <scope>NUCLEOTIDE SEQUENCE [LARGE SCALE GENOMIC DNA]</scope>
    <source>
        <strain evidence="5 6">DSM 23857</strain>
    </source>
</reference>
<dbReference type="CDD" id="cd02696">
    <property type="entry name" value="MurNAc-LAA"/>
    <property type="match status" value="1"/>
</dbReference>
<evidence type="ECO:0000313" key="5">
    <source>
        <dbReference type="EMBL" id="RAJ10459.1"/>
    </source>
</evidence>
<evidence type="ECO:0000256" key="1">
    <source>
        <dbReference type="ARBA" id="ARBA00001561"/>
    </source>
</evidence>
<evidence type="ECO:0000313" key="6">
    <source>
        <dbReference type="Proteomes" id="UP000249547"/>
    </source>
</evidence>
<dbReference type="Pfam" id="PF11741">
    <property type="entry name" value="AMIN"/>
    <property type="match status" value="1"/>
</dbReference>
<dbReference type="AlphaFoldDB" id="A0A327R0S6"/>
<dbReference type="Gene3D" id="2.60.40.3500">
    <property type="match status" value="1"/>
</dbReference>
<dbReference type="Gene3D" id="2.60.40.10">
    <property type="entry name" value="Immunoglobulins"/>
    <property type="match status" value="1"/>
</dbReference>
<evidence type="ECO:0000256" key="2">
    <source>
        <dbReference type="ARBA" id="ARBA00011901"/>
    </source>
</evidence>
<dbReference type="Pfam" id="PF01520">
    <property type="entry name" value="Amidase_3"/>
    <property type="match status" value="1"/>
</dbReference>
<sequence>MVILASFITQAYAQQKPYIRLTQPSRTSSSVGTTRQYIVGSTCIGCSLTLNNTPQKVYPTGAFAIEVALNEGANNFTLTSTDSAGTYTDKTVSFTYTKAQPATPVSTLTIASIQTIPDGDQILAPGDLIKFKVKALPGGIVRVGNKLQLAELPVNKSNSMPGIYQGTYMVTCNDPVLTGGTIPVTLEKNGQTVTRNTSNKFSVLNTLDQPLIGKATGELPYLKYGLGDDRLGGAKVGYIDSAVLLNIVGKAGDDYKVRLSKSFTAYIPASQVELMPAGTFIPSSNTGSWRVFGDEKYDYVTVQLQQRLPFRSFQQINPSKIMVDIYGATSNTNWISQLENAEEIKDVYYEQVEDDVFRVIIELKHNQHWGHQVYYNGSMLTIRVKRPPAQKTLKDLTIAVDAGHGGSNPGSQGPTGIYEKDMTLLIAKDVQNILQAEGAKVLMTRVNDSYVDNTYRIAYYRERDPDLLVSIHLNSSADPIRISGTSTYYRHIGFKDLSKAINKRMLGLGLNEFGNIGSFNFALNAPTEYPNALVETLFISNPEDEMKVLDPAFREQMAQSIVAGIKDFLVSAN</sequence>
<protein>
    <recommendedName>
        <fullName evidence="2">N-acetylmuramoyl-L-alanine amidase</fullName>
        <ecNumber evidence="2">3.5.1.28</ecNumber>
    </recommendedName>
</protein>
<dbReference type="EMBL" id="QLLL01000001">
    <property type="protein sequence ID" value="RAJ10459.1"/>
    <property type="molecule type" value="Genomic_DNA"/>
</dbReference>
<dbReference type="GO" id="GO:0009253">
    <property type="term" value="P:peptidoglycan catabolic process"/>
    <property type="evidence" value="ECO:0007669"/>
    <property type="project" value="InterPro"/>
</dbReference>
<dbReference type="EC" id="3.5.1.28" evidence="2"/>
<name>A0A327R0S6_9BACT</name>
<dbReference type="GO" id="GO:0030288">
    <property type="term" value="C:outer membrane-bounded periplasmic space"/>
    <property type="evidence" value="ECO:0007669"/>
    <property type="project" value="TreeGrafter"/>
</dbReference>